<feature type="transmembrane region" description="Helical" evidence="5">
    <location>
        <begin position="36"/>
        <end position="59"/>
    </location>
</feature>
<feature type="transmembrane region" description="Helical" evidence="5">
    <location>
        <begin position="6"/>
        <end position="29"/>
    </location>
</feature>
<evidence type="ECO:0000259" key="6">
    <source>
        <dbReference type="PROSITE" id="PS51387"/>
    </source>
</evidence>
<keyword evidence="5" id="KW-1133">Transmembrane helix</keyword>
<name>A0A9P1GYJ1_9PEZI</name>
<dbReference type="PROSITE" id="PS51387">
    <property type="entry name" value="FAD_PCMH"/>
    <property type="match status" value="1"/>
</dbReference>
<dbReference type="Pfam" id="PF06985">
    <property type="entry name" value="HET"/>
    <property type="match status" value="1"/>
</dbReference>
<dbReference type="PANTHER" id="PTHR42973">
    <property type="entry name" value="BINDING OXIDOREDUCTASE, PUTATIVE (AFU_ORTHOLOGUE AFUA_1G17690)-RELATED"/>
    <property type="match status" value="1"/>
</dbReference>
<gene>
    <name evidence="7" type="ORF">PPNO1_LOCUS2101</name>
</gene>
<organism evidence="7 8">
    <name type="scientific">Parascedosporium putredinis</name>
    <dbReference type="NCBI Taxonomy" id="1442378"/>
    <lineage>
        <taxon>Eukaryota</taxon>
        <taxon>Fungi</taxon>
        <taxon>Dikarya</taxon>
        <taxon>Ascomycota</taxon>
        <taxon>Pezizomycotina</taxon>
        <taxon>Sordariomycetes</taxon>
        <taxon>Hypocreomycetidae</taxon>
        <taxon>Microascales</taxon>
        <taxon>Microascaceae</taxon>
        <taxon>Parascedosporium</taxon>
    </lineage>
</organism>
<evidence type="ECO:0000313" key="7">
    <source>
        <dbReference type="EMBL" id="CAI4212335.1"/>
    </source>
</evidence>
<dbReference type="InterPro" id="IPR016169">
    <property type="entry name" value="FAD-bd_PCMH_sub2"/>
</dbReference>
<dbReference type="OrthoDB" id="2151789at2759"/>
<dbReference type="InterPro" id="IPR016166">
    <property type="entry name" value="FAD-bd_PCMH"/>
</dbReference>
<dbReference type="EMBL" id="CALLCH030000004">
    <property type="protein sequence ID" value="CAI4212335.1"/>
    <property type="molecule type" value="Genomic_DNA"/>
</dbReference>
<keyword evidence="2" id="KW-0285">Flavoprotein</keyword>
<dbReference type="InterPro" id="IPR010730">
    <property type="entry name" value="HET"/>
</dbReference>
<comment type="similarity">
    <text evidence="1">Belongs to the oxygen-dependent FAD-linked oxidoreductase family.</text>
</comment>
<feature type="domain" description="FAD-binding PCMH-type" evidence="6">
    <location>
        <begin position="770"/>
        <end position="942"/>
    </location>
</feature>
<evidence type="ECO:0000313" key="8">
    <source>
        <dbReference type="Proteomes" id="UP000838763"/>
    </source>
</evidence>
<keyword evidence="4" id="KW-0560">Oxidoreductase</keyword>
<dbReference type="Pfam" id="PF01565">
    <property type="entry name" value="FAD_binding_4"/>
    <property type="match status" value="1"/>
</dbReference>
<sequence>MKQPTWLVAIGVIFGESSLAAACFCVDYIAYRIGSIWLVLAGMLIVRAGRFVFPIAFLLDYLLNVRGVTTYVFTIVVLLVANAHPLVFNDLNMPIREQWYRQKKRQQRALPLFLSVSGVLHDFEGTKILIQSLWRIIAWFIPSLGFMSILSWCLKAVGTYFFLTSLRSELGRPLFNLGARLVMHVLRAVGEVTYGAWQFVAQTSLMRRAWSWRGEKLVDVLRGEGGAEYRHAPLEGPWDIRLIRLLPRGNSDVDHFHKRASLHDDGKRLRAAARQEPHLDPRLIWIDSLCIDQDNVTEKSEQVQLMWYIYHDAGRVTSWLGNNPNADLAVDLLLELSYLIETEQPSDDQLYKRYQHERRSPRFLALTDLFANRYFTRIWMVQETAVNKNLHVVYGGHVLQWETLLRVISTAFLSSNFGTLLEDTAVRGQKRYSLLNGMHVMVFSTIRAATRAGNPAEMHSLLRSCWTMNATDPRDKVYALTGIAKNGKDSAWLRPDYATPTADVYHYAALHLASQPRGLLFLLSCAGTGWPRNLPNLPSWVPDWSTVGRSVIETVIEAEDDRCIYVASGPLPNMVSVENREMQLSAIRFDTVIWLSSVLVRPETDENTLELNGGIGRVVKWYNEVEQRTRAVLGQDGKTPYPSGQPWEEVMWRTLIMDLPVEGRERLHRPAPASYAQHYRDFIDEIVDLDTPRYRPLAGEAATMARLHSASTYITTMRYHCNSRRVGFTESGLMVVCQALADTFPDEISTSTLRSSVYEKSNTRVWSASTILSPACVFQPTTVKNLAAAVAQLANDSCEFAIKSGGYNPIAGAANIDAGVAIDLNLLNQVELRTDGGGVISLGAGALWRDVYDKFENEGIGFAGSQVGFIGVSGLVLGGGYSYFQASAGWAADTVVNFEVVLASGEIVNANQAANSDLFKALKGGGGNFGIVTKVFLQTWEQGTLWAGIKWLSIQPEDAGPLLLGRLRNFTVQNNDNTRVTASVEINLSSGAPPTARIDFVNIDGVEDAIQLESFANLEHVSATAPAQRTLARTVRVFGDGLTHGARHASATYDDAVWDIVEEWTTEVSKATDELGMADPFVHLNFAGRFQKPFCGYGADNLEFLREVAGKYDPDQVFQELVPGGFKLNVEC</sequence>
<keyword evidence="8" id="KW-1185">Reference proteome</keyword>
<dbReference type="Gene3D" id="3.30.465.10">
    <property type="match status" value="1"/>
</dbReference>
<evidence type="ECO:0000256" key="2">
    <source>
        <dbReference type="ARBA" id="ARBA00022630"/>
    </source>
</evidence>
<feature type="transmembrane region" description="Helical" evidence="5">
    <location>
        <begin position="136"/>
        <end position="163"/>
    </location>
</feature>
<reference evidence="7" key="1">
    <citation type="submission" date="2022-11" db="EMBL/GenBank/DDBJ databases">
        <authorList>
            <person name="Scott C."/>
            <person name="Bruce N."/>
        </authorList>
    </citation>
    <scope>NUCLEOTIDE SEQUENCE</scope>
</reference>
<keyword evidence="3" id="KW-0274">FAD</keyword>
<feature type="transmembrane region" description="Helical" evidence="5">
    <location>
        <begin position="71"/>
        <end position="88"/>
    </location>
</feature>
<evidence type="ECO:0000256" key="1">
    <source>
        <dbReference type="ARBA" id="ARBA00005466"/>
    </source>
</evidence>
<dbReference type="InterPro" id="IPR036318">
    <property type="entry name" value="FAD-bd_PCMH-like_sf"/>
</dbReference>
<dbReference type="PANTHER" id="PTHR42973:SF53">
    <property type="entry name" value="FAD-BINDING PCMH-TYPE DOMAIN-CONTAINING PROTEIN-RELATED"/>
    <property type="match status" value="1"/>
</dbReference>
<evidence type="ECO:0000256" key="5">
    <source>
        <dbReference type="SAM" id="Phobius"/>
    </source>
</evidence>
<dbReference type="InterPro" id="IPR050416">
    <property type="entry name" value="FAD-linked_Oxidoreductase"/>
</dbReference>
<dbReference type="GO" id="GO:0016491">
    <property type="term" value="F:oxidoreductase activity"/>
    <property type="evidence" value="ECO:0007669"/>
    <property type="project" value="UniProtKB-KW"/>
</dbReference>
<evidence type="ECO:0000256" key="3">
    <source>
        <dbReference type="ARBA" id="ARBA00022827"/>
    </source>
</evidence>
<keyword evidence="5" id="KW-0472">Membrane</keyword>
<comment type="caution">
    <text evidence="7">The sequence shown here is derived from an EMBL/GenBank/DDBJ whole genome shotgun (WGS) entry which is preliminary data.</text>
</comment>
<proteinExistence type="inferred from homology"/>
<accession>A0A9P1GYJ1</accession>
<protein>
    <recommendedName>
        <fullName evidence="6">FAD-binding PCMH-type domain-containing protein</fullName>
    </recommendedName>
</protein>
<dbReference type="AlphaFoldDB" id="A0A9P1GYJ1"/>
<dbReference type="InterPro" id="IPR006094">
    <property type="entry name" value="Oxid_FAD_bind_N"/>
</dbReference>
<keyword evidence="5" id="KW-0812">Transmembrane</keyword>
<dbReference type="Proteomes" id="UP000838763">
    <property type="component" value="Unassembled WGS sequence"/>
</dbReference>
<evidence type="ECO:0000256" key="4">
    <source>
        <dbReference type="ARBA" id="ARBA00023002"/>
    </source>
</evidence>
<dbReference type="GO" id="GO:0071949">
    <property type="term" value="F:FAD binding"/>
    <property type="evidence" value="ECO:0007669"/>
    <property type="project" value="InterPro"/>
</dbReference>
<dbReference type="SUPFAM" id="SSF56176">
    <property type="entry name" value="FAD-binding/transporter-associated domain-like"/>
    <property type="match status" value="1"/>
</dbReference>